<dbReference type="InterPro" id="IPR002201">
    <property type="entry name" value="Glyco_trans_9"/>
</dbReference>
<evidence type="ECO:0000313" key="3">
    <source>
        <dbReference type="EMBL" id="SIN72887.1"/>
    </source>
</evidence>
<dbReference type="Proteomes" id="UP000185093">
    <property type="component" value="Unassembled WGS sequence"/>
</dbReference>
<accession>A0ABY1JEG5</accession>
<dbReference type="Pfam" id="PF01075">
    <property type="entry name" value="Glyco_transf_9"/>
    <property type="match status" value="1"/>
</dbReference>
<organism evidence="3 4">
    <name type="scientific">Acetomicrobium flavidum</name>
    <dbReference type="NCBI Taxonomy" id="49896"/>
    <lineage>
        <taxon>Bacteria</taxon>
        <taxon>Thermotogati</taxon>
        <taxon>Synergistota</taxon>
        <taxon>Synergistia</taxon>
        <taxon>Synergistales</taxon>
        <taxon>Acetomicrobiaceae</taxon>
        <taxon>Acetomicrobium</taxon>
    </lineage>
</organism>
<reference evidence="3 4" key="1">
    <citation type="submission" date="2016-11" db="EMBL/GenBank/DDBJ databases">
        <authorList>
            <person name="Varghese N."/>
            <person name="Submissions S."/>
        </authorList>
    </citation>
    <scope>NUCLEOTIDE SEQUENCE [LARGE SCALE GENOMIC DNA]</scope>
    <source>
        <strain evidence="3 4">DSM 20664</strain>
    </source>
</reference>
<dbReference type="RefSeq" id="WP_074199811.1">
    <property type="nucleotide sequence ID" value="NZ_FSQZ01000001.1"/>
</dbReference>
<evidence type="ECO:0000313" key="4">
    <source>
        <dbReference type="Proteomes" id="UP000185093"/>
    </source>
</evidence>
<dbReference type="PANTHER" id="PTHR30160">
    <property type="entry name" value="TETRAACYLDISACCHARIDE 4'-KINASE-RELATED"/>
    <property type="match status" value="1"/>
</dbReference>
<dbReference type="SUPFAM" id="SSF53756">
    <property type="entry name" value="UDP-Glycosyltransferase/glycogen phosphorylase"/>
    <property type="match status" value="1"/>
</dbReference>
<evidence type="ECO:0000256" key="2">
    <source>
        <dbReference type="ARBA" id="ARBA00022679"/>
    </source>
</evidence>
<dbReference type="EMBL" id="FSQZ01000001">
    <property type="protein sequence ID" value="SIN72887.1"/>
    <property type="molecule type" value="Genomic_DNA"/>
</dbReference>
<gene>
    <name evidence="3" type="ORF">SAMN05444368_1553</name>
</gene>
<keyword evidence="2" id="KW-0808">Transferase</keyword>
<keyword evidence="1" id="KW-0328">Glycosyltransferase</keyword>
<name>A0ABY1JEG5_9BACT</name>
<sequence>MRCLIVKTGETELLRDSKIEGISDGEVFRSGVLLSRLLQRHDVYWYGAPKKLQALFPPQHNLHFVDSFEDIGEPDVVFYLERTDIPLPDKWKSKVRGFYLDGDHWRTNPRVPELEDIIYSTGRKVRLSHAHWLYKLCGMTWSGEPYWSYLRIGVGERRKVPLIGLNPRVGLKWSQKAWPMERWWSLAKKLQNQGYEVTWQPGGTMQSYVDWIYDLDLLISVDTLGLHIALGGRVPVIGLFGPTYPTEIPRWGVGLWLWERSGKMAHSVDRVFNVARNYLGAIRGGYIKGQYDISLSNK</sequence>
<comment type="caution">
    <text evidence="3">The sequence shown here is derived from an EMBL/GenBank/DDBJ whole genome shotgun (WGS) entry which is preliminary data.</text>
</comment>
<dbReference type="InterPro" id="IPR051199">
    <property type="entry name" value="LPS_LOS_Heptosyltrfase"/>
</dbReference>
<dbReference type="PANTHER" id="PTHR30160:SF7">
    <property type="entry name" value="ADP-HEPTOSE--LPS HEPTOSYLTRANSFERASE 2"/>
    <property type="match status" value="1"/>
</dbReference>
<keyword evidence="4" id="KW-1185">Reference proteome</keyword>
<dbReference type="Gene3D" id="3.40.50.2000">
    <property type="entry name" value="Glycogen Phosphorylase B"/>
    <property type="match status" value="1"/>
</dbReference>
<proteinExistence type="predicted"/>
<evidence type="ECO:0000256" key="1">
    <source>
        <dbReference type="ARBA" id="ARBA00022676"/>
    </source>
</evidence>
<protein>
    <submittedName>
        <fullName evidence="3">Glycosyltransferase family 9 (Heptosyltransferase)</fullName>
    </submittedName>
</protein>